<dbReference type="EMBL" id="LXQA010005047">
    <property type="protein sequence ID" value="MCH83356.1"/>
    <property type="molecule type" value="Genomic_DNA"/>
</dbReference>
<sequence>MENELHFLQLLPAAIAGHSPRQWDSEVERVQSDSLQATLRGSETVRFNVLKVIPAGSSSGASNAFTVIFDEFWFAFEVMYYDWIK</sequence>
<accession>A0A392M7F3</accession>
<dbReference type="Proteomes" id="UP000265520">
    <property type="component" value="Unassembled WGS sequence"/>
</dbReference>
<comment type="caution">
    <text evidence="1">The sequence shown here is derived from an EMBL/GenBank/DDBJ whole genome shotgun (WGS) entry which is preliminary data.</text>
</comment>
<dbReference type="AlphaFoldDB" id="A0A392M7F3"/>
<gene>
    <name evidence="1" type="ORF">A2U01_0004175</name>
</gene>
<proteinExistence type="predicted"/>
<evidence type="ECO:0000313" key="1">
    <source>
        <dbReference type="EMBL" id="MCH83356.1"/>
    </source>
</evidence>
<reference evidence="1 2" key="1">
    <citation type="journal article" date="2018" name="Front. Plant Sci.">
        <title>Red Clover (Trifolium pratense) and Zigzag Clover (T. medium) - A Picture of Genomic Similarities and Differences.</title>
        <authorList>
            <person name="Dluhosova J."/>
            <person name="Istvanek J."/>
            <person name="Nedelnik J."/>
            <person name="Repkova J."/>
        </authorList>
    </citation>
    <scope>NUCLEOTIDE SEQUENCE [LARGE SCALE GENOMIC DNA]</scope>
    <source>
        <strain evidence="2">cv. 10/8</strain>
        <tissue evidence="1">Leaf</tissue>
    </source>
</reference>
<protein>
    <submittedName>
        <fullName evidence="1">Uncharacterized protein</fullName>
    </submittedName>
</protein>
<feature type="non-terminal residue" evidence="1">
    <location>
        <position position="85"/>
    </location>
</feature>
<name>A0A392M7F3_9FABA</name>
<organism evidence="1 2">
    <name type="scientific">Trifolium medium</name>
    <dbReference type="NCBI Taxonomy" id="97028"/>
    <lineage>
        <taxon>Eukaryota</taxon>
        <taxon>Viridiplantae</taxon>
        <taxon>Streptophyta</taxon>
        <taxon>Embryophyta</taxon>
        <taxon>Tracheophyta</taxon>
        <taxon>Spermatophyta</taxon>
        <taxon>Magnoliopsida</taxon>
        <taxon>eudicotyledons</taxon>
        <taxon>Gunneridae</taxon>
        <taxon>Pentapetalae</taxon>
        <taxon>rosids</taxon>
        <taxon>fabids</taxon>
        <taxon>Fabales</taxon>
        <taxon>Fabaceae</taxon>
        <taxon>Papilionoideae</taxon>
        <taxon>50 kb inversion clade</taxon>
        <taxon>NPAAA clade</taxon>
        <taxon>Hologalegina</taxon>
        <taxon>IRL clade</taxon>
        <taxon>Trifolieae</taxon>
        <taxon>Trifolium</taxon>
    </lineage>
</organism>
<keyword evidence="2" id="KW-1185">Reference proteome</keyword>
<evidence type="ECO:0000313" key="2">
    <source>
        <dbReference type="Proteomes" id="UP000265520"/>
    </source>
</evidence>